<gene>
    <name evidence="1" type="ORF">C7H09_02070</name>
</gene>
<evidence type="ECO:0000313" key="1">
    <source>
        <dbReference type="EMBL" id="PSF13420.1"/>
    </source>
</evidence>
<dbReference type="RefSeq" id="WP_106760993.1">
    <property type="nucleotide sequence ID" value="NZ_PXNP01000009.1"/>
</dbReference>
<sequence>MSINRSGNWGKSPVVFRTFLIFLFFSQSIFAEELPEFQGYYIKNGNEYVRAESFNSNRFGFDKLKNIESVERDDDSLYVHVYRENWDPVRSYFYTKPIAIINHERYDEQSPRVKSLGDDRYLLKFDDIGPENVLFIRDFTGNYAISLGDSQNELVKLFKNSEDSPLAVIPNLEAALESYPDNDELEDLLPKWEEARQNLLDEREWKVVSEEWNRYEKAGSIEEKLRYLKRTKAFAQNYLKSFPDAKYQAKAENYIETATRKLSL</sequence>
<evidence type="ECO:0000313" key="2">
    <source>
        <dbReference type="Proteomes" id="UP000239866"/>
    </source>
</evidence>
<protein>
    <submittedName>
        <fullName evidence="1">Uncharacterized protein</fullName>
    </submittedName>
</protein>
<proteinExistence type="predicted"/>
<organism evidence="1 2">
    <name type="scientific">Marinobacter fuscus</name>
    <dbReference type="NCBI Taxonomy" id="2109942"/>
    <lineage>
        <taxon>Bacteria</taxon>
        <taxon>Pseudomonadati</taxon>
        <taxon>Pseudomonadota</taxon>
        <taxon>Gammaproteobacteria</taxon>
        <taxon>Pseudomonadales</taxon>
        <taxon>Marinobacteraceae</taxon>
        <taxon>Marinobacter</taxon>
    </lineage>
</organism>
<dbReference type="EMBL" id="PXNP01000009">
    <property type="protein sequence ID" value="PSF13420.1"/>
    <property type="molecule type" value="Genomic_DNA"/>
</dbReference>
<dbReference type="Proteomes" id="UP000239866">
    <property type="component" value="Unassembled WGS sequence"/>
</dbReference>
<accession>A0A2T1KTK9</accession>
<reference evidence="1 2" key="1">
    <citation type="submission" date="2018-03" db="EMBL/GenBank/DDBJ databases">
        <title>Marinobacter brunus sp. nov., a marine bacterium of Gamma-proteobacteria isolated from the surface seawater of the South China Sea.</title>
        <authorList>
            <person name="Cheng H."/>
            <person name="Wu Y.-H."/>
            <person name="Xamxidin M."/>
            <person name="Xu X.-W."/>
        </authorList>
    </citation>
    <scope>NUCLEOTIDE SEQUENCE [LARGE SCALE GENOMIC DNA]</scope>
    <source>
        <strain evidence="1 2">NH169-3</strain>
    </source>
</reference>
<dbReference type="AlphaFoldDB" id="A0A2T1KTK9"/>
<comment type="caution">
    <text evidence="1">The sequence shown here is derived from an EMBL/GenBank/DDBJ whole genome shotgun (WGS) entry which is preliminary data.</text>
</comment>
<keyword evidence="2" id="KW-1185">Reference proteome</keyword>
<name>A0A2T1KTK9_9GAMM</name>